<dbReference type="InterPro" id="IPR029046">
    <property type="entry name" value="LolA/LolB/LppX"/>
</dbReference>
<proteinExistence type="predicted"/>
<accession>A0ABS3VFC0</accession>
<dbReference type="Proteomes" id="UP000671399">
    <property type="component" value="Unassembled WGS sequence"/>
</dbReference>
<organism evidence="3 4">
    <name type="scientific">Micromonospora antibiotica</name>
    <dbReference type="NCBI Taxonomy" id="2807623"/>
    <lineage>
        <taxon>Bacteria</taxon>
        <taxon>Bacillati</taxon>
        <taxon>Actinomycetota</taxon>
        <taxon>Actinomycetes</taxon>
        <taxon>Micromonosporales</taxon>
        <taxon>Micromonosporaceae</taxon>
        <taxon>Micromonospora</taxon>
    </lineage>
</organism>
<dbReference type="EMBL" id="JAGFWR010000023">
    <property type="protein sequence ID" value="MBO4164336.1"/>
    <property type="molecule type" value="Genomic_DNA"/>
</dbReference>
<dbReference type="SUPFAM" id="SSF89392">
    <property type="entry name" value="Prokaryotic lipoproteins and lipoprotein localization factors"/>
    <property type="match status" value="1"/>
</dbReference>
<evidence type="ECO:0000313" key="3">
    <source>
        <dbReference type="EMBL" id="MBO4164336.1"/>
    </source>
</evidence>
<keyword evidence="4" id="KW-1185">Reference proteome</keyword>
<dbReference type="InterPro" id="IPR033434">
    <property type="entry name" value="MucB/RseB_N"/>
</dbReference>
<reference evidence="3 4" key="1">
    <citation type="submission" date="2021-03" db="EMBL/GenBank/DDBJ databases">
        <authorList>
            <person name="Lee D.-H."/>
        </authorList>
    </citation>
    <scope>NUCLEOTIDE SEQUENCE [LARGE SCALE GENOMIC DNA]</scope>
    <source>
        <strain evidence="3 4">MMS20-R2-23</strain>
    </source>
</reference>
<protein>
    <recommendedName>
        <fullName evidence="2">MucB/RseB N-terminal domain-containing protein</fullName>
    </recommendedName>
</protein>
<feature type="region of interest" description="Disordered" evidence="1">
    <location>
        <begin position="239"/>
        <end position="301"/>
    </location>
</feature>
<dbReference type="RefSeq" id="WP_208569880.1">
    <property type="nucleotide sequence ID" value="NZ_JAGFWR010000023.1"/>
</dbReference>
<evidence type="ECO:0000259" key="2">
    <source>
        <dbReference type="Pfam" id="PF03888"/>
    </source>
</evidence>
<feature type="compositionally biased region" description="Basic and acidic residues" evidence="1">
    <location>
        <begin position="271"/>
        <end position="285"/>
    </location>
</feature>
<evidence type="ECO:0000256" key="1">
    <source>
        <dbReference type="SAM" id="MobiDB-lite"/>
    </source>
</evidence>
<feature type="compositionally biased region" description="Low complexity" evidence="1">
    <location>
        <begin position="288"/>
        <end position="298"/>
    </location>
</feature>
<dbReference type="InterPro" id="IPR052944">
    <property type="entry name" value="Sporulation_related"/>
</dbReference>
<dbReference type="Pfam" id="PF03888">
    <property type="entry name" value="MucB_RseB"/>
    <property type="match status" value="1"/>
</dbReference>
<evidence type="ECO:0000313" key="4">
    <source>
        <dbReference type="Proteomes" id="UP000671399"/>
    </source>
</evidence>
<dbReference type="Gene3D" id="2.50.20.10">
    <property type="entry name" value="Lipoprotein localisation LolA/LolB/LppX"/>
    <property type="match status" value="1"/>
</dbReference>
<gene>
    <name evidence="3" type="ORF">JQN83_26510</name>
</gene>
<feature type="domain" description="MucB/RseB N-terminal" evidence="2">
    <location>
        <begin position="90"/>
        <end position="237"/>
    </location>
</feature>
<sequence>MSVLKNRSTLRWLVPLAAAVTVVGGGAAIGTFAANAEPALPPRSAAQLLVDLQTARLDGLSGTVVQRADLGLPKLVGLAGGDAALLSGTHTLRVWYSGPDRQRVALLDTLGERDVIRSGRDVWTWDSKANTATHRTLPESTGRAAEGALPVTPKEAAERALAAVDPSTLVTTGRSATVAGRDAYELVLTPRDEASLVHQVRIAIDATEHVPLRFEVLANGADQPAFEMAFTQVDYRRPDADQFTFNPPPGVKVTEATGDLPGAEAGSKDGAGSKDRAGSKADAHRKAGAAAKPGAGDDAGLRTVGTGWTTVLVARTDAADAARTPVGGAAKPGPADGPGAAQALDMLNGLPKVSGDWGSGRLFAGKLFSVLLTDDGRVLAGAVTPERLYQAARG</sequence>
<name>A0ABS3VFC0_9ACTN</name>
<comment type="caution">
    <text evidence="3">The sequence shown here is derived from an EMBL/GenBank/DDBJ whole genome shotgun (WGS) entry which is preliminary data.</text>
</comment>
<dbReference type="PANTHER" id="PTHR37507">
    <property type="entry name" value="SPORULATION PROTEIN YDCC"/>
    <property type="match status" value="1"/>
</dbReference>
<dbReference type="PANTHER" id="PTHR37507:SF2">
    <property type="entry name" value="SPORULATION PROTEIN YDCC"/>
    <property type="match status" value="1"/>
</dbReference>